<keyword evidence="7 13" id="KW-1133">Transmembrane helix</keyword>
<dbReference type="KEGG" id="ace:Acel_0635"/>
<accession>A0LSJ8</accession>
<dbReference type="GO" id="GO:0016757">
    <property type="term" value="F:glycosyltransferase activity"/>
    <property type="evidence" value="ECO:0007669"/>
    <property type="project" value="UniProtKB-KW"/>
</dbReference>
<feature type="transmembrane region" description="Helical" evidence="13">
    <location>
        <begin position="348"/>
        <end position="370"/>
    </location>
</feature>
<keyword evidence="3" id="KW-0328">Glycosyltransferase</keyword>
<evidence type="ECO:0000256" key="5">
    <source>
        <dbReference type="ARBA" id="ARBA00022692"/>
    </source>
</evidence>
<evidence type="ECO:0000256" key="1">
    <source>
        <dbReference type="ARBA" id="ARBA00004141"/>
    </source>
</evidence>
<dbReference type="PANTHER" id="PTHR43867:SF2">
    <property type="entry name" value="CELLULOSE SYNTHASE CATALYTIC SUBUNIT A [UDP-FORMING]"/>
    <property type="match status" value="1"/>
</dbReference>
<dbReference type="GO" id="GO:0016020">
    <property type="term" value="C:membrane"/>
    <property type="evidence" value="ECO:0007669"/>
    <property type="project" value="UniProtKB-SubCell"/>
</dbReference>
<evidence type="ECO:0000256" key="2">
    <source>
        <dbReference type="ARBA" id="ARBA00006739"/>
    </source>
</evidence>
<dbReference type="InterPro" id="IPR050321">
    <property type="entry name" value="Glycosyltr_2/OpgH_subfam"/>
</dbReference>
<evidence type="ECO:0000256" key="13">
    <source>
        <dbReference type="SAM" id="Phobius"/>
    </source>
</evidence>
<evidence type="ECO:0000256" key="7">
    <source>
        <dbReference type="ARBA" id="ARBA00022989"/>
    </source>
</evidence>
<dbReference type="Proteomes" id="UP000008221">
    <property type="component" value="Chromosome"/>
</dbReference>
<protein>
    <recommendedName>
        <fullName evidence="11">Beta-monoglucosyldiacylglycerol synthase</fullName>
        <ecNumber evidence="10">2.4.1.336</ecNumber>
    </recommendedName>
    <alternativeName>
        <fullName evidence="12">UDP-glucose:1,2-diacylglycerol 3-beta-D-glucosyltransferase</fullName>
    </alternativeName>
</protein>
<evidence type="ECO:0000256" key="10">
    <source>
        <dbReference type="ARBA" id="ARBA00066964"/>
    </source>
</evidence>
<evidence type="ECO:0000256" key="6">
    <source>
        <dbReference type="ARBA" id="ARBA00022842"/>
    </source>
</evidence>
<comment type="subcellular location">
    <subcellularLocation>
        <location evidence="1">Membrane</location>
        <topology evidence="1">Multi-pass membrane protein</topology>
    </subcellularLocation>
</comment>
<dbReference type="FunFam" id="3.90.550.10:FF:000164">
    <property type="entry name" value="Beta-(1-3)-glucosyl transferase"/>
    <property type="match status" value="1"/>
</dbReference>
<evidence type="ECO:0000256" key="9">
    <source>
        <dbReference type="ARBA" id="ARBA00053004"/>
    </source>
</evidence>
<dbReference type="Gene3D" id="3.90.550.10">
    <property type="entry name" value="Spore Coat Polysaccharide Biosynthesis Protein SpsA, Chain A"/>
    <property type="match status" value="1"/>
</dbReference>
<dbReference type="SUPFAM" id="SSF53448">
    <property type="entry name" value="Nucleotide-diphospho-sugar transferases"/>
    <property type="match status" value="1"/>
</dbReference>
<dbReference type="InParanoid" id="A0LSJ8"/>
<name>A0LSJ8_ACIC1</name>
<evidence type="ECO:0000256" key="3">
    <source>
        <dbReference type="ARBA" id="ARBA00022676"/>
    </source>
</evidence>
<feature type="transmembrane region" description="Helical" evidence="13">
    <location>
        <begin position="47"/>
        <end position="67"/>
    </location>
</feature>
<keyword evidence="6" id="KW-0460">Magnesium</keyword>
<dbReference type="Pfam" id="PF13641">
    <property type="entry name" value="Glyco_tranf_2_3"/>
    <property type="match status" value="1"/>
</dbReference>
<reference evidence="14 15" key="1">
    <citation type="journal article" date="2009" name="Genome Res.">
        <title>Complete genome of the cellulolytic thermophile Acidothermus cellulolyticus 11B provides insights into its ecophysiological and evolutionary adaptations.</title>
        <authorList>
            <person name="Barabote R.D."/>
            <person name="Xie G."/>
            <person name="Leu D.H."/>
            <person name="Normand P."/>
            <person name="Necsulea A."/>
            <person name="Daubin V."/>
            <person name="Medigue C."/>
            <person name="Adney W.S."/>
            <person name="Xu X.C."/>
            <person name="Lapidus A."/>
            <person name="Parales R.E."/>
            <person name="Detter C."/>
            <person name="Pujic P."/>
            <person name="Bruce D."/>
            <person name="Lavire C."/>
            <person name="Challacombe J.F."/>
            <person name="Brettin T.S."/>
            <person name="Berry A.M."/>
        </authorList>
    </citation>
    <scope>NUCLEOTIDE SEQUENCE [LARGE SCALE GENOMIC DNA]</scope>
    <source>
        <strain evidence="15">ATCC 43068 / DSM 8971 / 11B</strain>
    </source>
</reference>
<evidence type="ECO:0000256" key="4">
    <source>
        <dbReference type="ARBA" id="ARBA00022679"/>
    </source>
</evidence>
<sequence>MTAPPLAGSFRGLAASDSSVSGVPWTFIVLAGLISAAVGILGPDRAIFLGVLVINLVFLVFFLRHVAFAAAAARWAPTDLYESPEVPSEDLPTVSVLVACHNEESVVPGLIRGLVALHYPRSRLEILIVNDGSSDRTGELLDQLTAGIRHMRVIHRPAGAGGGKSGALNAALAEANGEIVVVFDADHIPRRNVIHRLVRHFRDPTVAAVQGRCIVRNSVQSTLARSIAIDYFSGYLVNEYGRQALFGLPAYGGANCAVRTALLRQFGGWNVNSVTEDTDITLRLVLAGYRVRYDITAVDTEEGATTLARFVRQRYRWARGHQQVWRDYRRGVWRCPHLTLGQKIETTLFLLVYHVPVFCTLTLVLTLLRLAGIGPHVSVVELLPLAALLFAGPFCELAVGLLVGRAPRRAAWSVAWMTPLFVVFMLVCTRAWIDGLLGRPYTWVKTKRSQWSALAGREEIADRGPLAEERL</sequence>
<evidence type="ECO:0000256" key="11">
    <source>
        <dbReference type="ARBA" id="ARBA00068721"/>
    </source>
</evidence>
<feature type="transmembrane region" description="Helical" evidence="13">
    <location>
        <begin position="410"/>
        <end position="433"/>
    </location>
</feature>
<evidence type="ECO:0000256" key="8">
    <source>
        <dbReference type="ARBA" id="ARBA00023136"/>
    </source>
</evidence>
<keyword evidence="8 13" id="KW-0472">Membrane</keyword>
<feature type="transmembrane region" description="Helical" evidence="13">
    <location>
        <begin position="382"/>
        <end position="403"/>
    </location>
</feature>
<evidence type="ECO:0000313" key="15">
    <source>
        <dbReference type="Proteomes" id="UP000008221"/>
    </source>
</evidence>
<proteinExistence type="inferred from homology"/>
<comment type="similarity">
    <text evidence="2">Belongs to the glycosyltransferase 2 family.</text>
</comment>
<comment type="catalytic activity">
    <reaction evidence="9">
        <text>a 1,2-diacyl-sn-glycerol + UDP-alpha-D-glucose = a 1,2-diacyl-3-O-(beta-D-glucopyranosyl)-sn-glycerol + UDP + H(+)</text>
        <dbReference type="Rhea" id="RHEA:17285"/>
        <dbReference type="ChEBI" id="CHEBI:15378"/>
        <dbReference type="ChEBI" id="CHEBI:17815"/>
        <dbReference type="ChEBI" id="CHEBI:58223"/>
        <dbReference type="ChEBI" id="CHEBI:58885"/>
        <dbReference type="ChEBI" id="CHEBI:75799"/>
        <dbReference type="EC" id="2.4.1.336"/>
    </reaction>
</comment>
<dbReference type="CDD" id="cd06423">
    <property type="entry name" value="CESA_like"/>
    <property type="match status" value="1"/>
</dbReference>
<dbReference type="EMBL" id="CP000481">
    <property type="protein sequence ID" value="ABK52408.1"/>
    <property type="molecule type" value="Genomic_DNA"/>
</dbReference>
<dbReference type="InterPro" id="IPR029044">
    <property type="entry name" value="Nucleotide-diphossugar_trans"/>
</dbReference>
<dbReference type="AlphaFoldDB" id="A0LSJ8"/>
<keyword evidence="4 14" id="KW-0808">Transferase</keyword>
<gene>
    <name evidence="14" type="ordered locus">Acel_0635</name>
</gene>
<feature type="transmembrane region" description="Helical" evidence="13">
    <location>
        <begin position="20"/>
        <end position="41"/>
    </location>
</feature>
<dbReference type="EC" id="2.4.1.336" evidence="10"/>
<evidence type="ECO:0000313" key="14">
    <source>
        <dbReference type="EMBL" id="ABK52408.1"/>
    </source>
</evidence>
<keyword evidence="5 13" id="KW-0812">Transmembrane</keyword>
<dbReference type="HOGENOM" id="CLU_023978_2_1_11"/>
<keyword evidence="15" id="KW-1185">Reference proteome</keyword>
<dbReference type="CAZy" id="GT2">
    <property type="family name" value="Glycosyltransferase Family 2"/>
</dbReference>
<dbReference type="eggNOG" id="COG1215">
    <property type="taxonomic scope" value="Bacteria"/>
</dbReference>
<organism evidence="14 15">
    <name type="scientific">Acidothermus cellulolyticus (strain ATCC 43068 / DSM 8971 / 11B)</name>
    <dbReference type="NCBI Taxonomy" id="351607"/>
    <lineage>
        <taxon>Bacteria</taxon>
        <taxon>Bacillati</taxon>
        <taxon>Actinomycetota</taxon>
        <taxon>Actinomycetes</taxon>
        <taxon>Acidothermales</taxon>
        <taxon>Acidothermaceae</taxon>
        <taxon>Acidothermus</taxon>
    </lineage>
</organism>
<dbReference type="RefSeq" id="WP_011719471.1">
    <property type="nucleotide sequence ID" value="NC_008578.1"/>
</dbReference>
<dbReference type="STRING" id="351607.Acel_0635"/>
<dbReference type="PANTHER" id="PTHR43867">
    <property type="entry name" value="CELLULOSE SYNTHASE CATALYTIC SUBUNIT A [UDP-FORMING]"/>
    <property type="match status" value="1"/>
</dbReference>
<evidence type="ECO:0000256" key="12">
    <source>
        <dbReference type="ARBA" id="ARBA00078564"/>
    </source>
</evidence>